<dbReference type="STRING" id="695850.A0A067CRH6"/>
<accession>A0A067CRH6</accession>
<dbReference type="InterPro" id="IPR002123">
    <property type="entry name" value="Plipid/glycerol_acylTrfase"/>
</dbReference>
<dbReference type="VEuPathDB" id="FungiDB:SPRG_01915"/>
<keyword evidence="8" id="KW-1185">Reference proteome</keyword>
<dbReference type="GeneID" id="24124493"/>
<comment type="similarity">
    <text evidence="2">Belongs to the GPAT/DAPAT family.</text>
</comment>
<dbReference type="OrthoDB" id="10255570at2759"/>
<evidence type="ECO:0000256" key="4">
    <source>
        <dbReference type="ARBA" id="ARBA00023136"/>
    </source>
</evidence>
<dbReference type="InterPro" id="IPR045520">
    <property type="entry name" value="GPAT/DHAPAT_C"/>
</dbReference>
<dbReference type="KEGG" id="spar:SPRG_01915"/>
<gene>
    <name evidence="7" type="ORF">SPRG_01915</name>
</gene>
<dbReference type="CDD" id="cd07993">
    <property type="entry name" value="LPLAT_DHAPAT-like"/>
    <property type="match status" value="1"/>
</dbReference>
<dbReference type="InterPro" id="IPR022284">
    <property type="entry name" value="GPAT/DHAPAT"/>
</dbReference>
<dbReference type="EMBL" id="KK583193">
    <property type="protein sequence ID" value="KDO33103.1"/>
    <property type="molecule type" value="Genomic_DNA"/>
</dbReference>
<evidence type="ECO:0000256" key="5">
    <source>
        <dbReference type="ARBA" id="ARBA00023315"/>
    </source>
</evidence>
<dbReference type="Proteomes" id="UP000030745">
    <property type="component" value="Unassembled WGS sequence"/>
</dbReference>
<dbReference type="Pfam" id="PF01553">
    <property type="entry name" value="Acyltransferase"/>
    <property type="match status" value="1"/>
</dbReference>
<evidence type="ECO:0000256" key="2">
    <source>
        <dbReference type="ARBA" id="ARBA00007937"/>
    </source>
</evidence>
<organism evidence="7 8">
    <name type="scientific">Saprolegnia parasitica (strain CBS 223.65)</name>
    <dbReference type="NCBI Taxonomy" id="695850"/>
    <lineage>
        <taxon>Eukaryota</taxon>
        <taxon>Sar</taxon>
        <taxon>Stramenopiles</taxon>
        <taxon>Oomycota</taxon>
        <taxon>Saprolegniomycetes</taxon>
        <taxon>Saprolegniales</taxon>
        <taxon>Saprolegniaceae</taxon>
        <taxon>Saprolegnia</taxon>
    </lineage>
</organism>
<comment type="subcellular location">
    <subcellularLocation>
        <location evidence="1">Endomembrane system</location>
        <topology evidence="1">Peripheral membrane protein</topology>
    </subcellularLocation>
</comment>
<dbReference type="GO" id="GO:0031966">
    <property type="term" value="C:mitochondrial membrane"/>
    <property type="evidence" value="ECO:0007669"/>
    <property type="project" value="TreeGrafter"/>
</dbReference>
<dbReference type="AlphaFoldDB" id="A0A067CRH6"/>
<feature type="domain" description="Phospholipid/glycerol acyltransferase" evidence="6">
    <location>
        <begin position="309"/>
        <end position="422"/>
    </location>
</feature>
<dbReference type="Pfam" id="PF19277">
    <property type="entry name" value="GPAT_C"/>
    <property type="match status" value="1"/>
</dbReference>
<protein>
    <recommendedName>
        <fullName evidence="6">Phospholipid/glycerol acyltransferase domain-containing protein</fullName>
    </recommendedName>
</protein>
<proteinExistence type="inferred from homology"/>
<dbReference type="PANTHER" id="PTHR12563:SF17">
    <property type="entry name" value="DIHYDROXYACETONE PHOSPHATE ACYLTRANSFERASE"/>
    <property type="match status" value="1"/>
</dbReference>
<dbReference type="PANTHER" id="PTHR12563">
    <property type="entry name" value="GLYCEROL-3-PHOSPHATE ACYLTRANSFERASE"/>
    <property type="match status" value="1"/>
</dbReference>
<dbReference type="OMA" id="WIHKETP"/>
<dbReference type="GO" id="GO:0004366">
    <property type="term" value="F:glycerol-3-phosphate O-acyltransferase activity"/>
    <property type="evidence" value="ECO:0007669"/>
    <property type="project" value="TreeGrafter"/>
</dbReference>
<dbReference type="InterPro" id="IPR041728">
    <property type="entry name" value="GPAT/DHAPAT_LPLAT"/>
</dbReference>
<name>A0A067CRH6_SAPPC</name>
<reference evidence="7 8" key="1">
    <citation type="journal article" date="2013" name="PLoS Genet.">
        <title>Distinctive expansion of potential virulence genes in the genome of the oomycete fish pathogen Saprolegnia parasitica.</title>
        <authorList>
            <person name="Jiang R.H."/>
            <person name="de Bruijn I."/>
            <person name="Haas B.J."/>
            <person name="Belmonte R."/>
            <person name="Lobach L."/>
            <person name="Christie J."/>
            <person name="van den Ackerveken G."/>
            <person name="Bottin A."/>
            <person name="Bulone V."/>
            <person name="Diaz-Moreno S.M."/>
            <person name="Dumas B."/>
            <person name="Fan L."/>
            <person name="Gaulin E."/>
            <person name="Govers F."/>
            <person name="Grenville-Briggs L.J."/>
            <person name="Horner N.R."/>
            <person name="Levin J.Z."/>
            <person name="Mammella M."/>
            <person name="Meijer H.J."/>
            <person name="Morris P."/>
            <person name="Nusbaum C."/>
            <person name="Oome S."/>
            <person name="Phillips A.J."/>
            <person name="van Rooyen D."/>
            <person name="Rzeszutek E."/>
            <person name="Saraiva M."/>
            <person name="Secombes C.J."/>
            <person name="Seidl M.F."/>
            <person name="Snel B."/>
            <person name="Stassen J.H."/>
            <person name="Sykes S."/>
            <person name="Tripathy S."/>
            <person name="van den Berg H."/>
            <person name="Vega-Arreguin J.C."/>
            <person name="Wawra S."/>
            <person name="Young S.K."/>
            <person name="Zeng Q."/>
            <person name="Dieguez-Uribeondo J."/>
            <person name="Russ C."/>
            <person name="Tyler B.M."/>
            <person name="van West P."/>
        </authorList>
    </citation>
    <scope>NUCLEOTIDE SEQUENCE [LARGE SCALE GENOMIC DNA]</scope>
    <source>
        <strain evidence="7 8">CBS 223.65</strain>
    </source>
</reference>
<dbReference type="GO" id="GO:0008654">
    <property type="term" value="P:phospholipid biosynthetic process"/>
    <property type="evidence" value="ECO:0007669"/>
    <property type="project" value="TreeGrafter"/>
</dbReference>
<evidence type="ECO:0000313" key="8">
    <source>
        <dbReference type="Proteomes" id="UP000030745"/>
    </source>
</evidence>
<keyword evidence="4" id="KW-0472">Membrane</keyword>
<evidence type="ECO:0000256" key="1">
    <source>
        <dbReference type="ARBA" id="ARBA00004184"/>
    </source>
</evidence>
<evidence type="ECO:0000256" key="3">
    <source>
        <dbReference type="ARBA" id="ARBA00022679"/>
    </source>
</evidence>
<evidence type="ECO:0000259" key="6">
    <source>
        <dbReference type="SMART" id="SM00563"/>
    </source>
</evidence>
<dbReference type="RefSeq" id="XP_012195871.1">
    <property type="nucleotide sequence ID" value="XM_012340481.1"/>
</dbReference>
<dbReference type="GO" id="GO:0012505">
    <property type="term" value="C:endomembrane system"/>
    <property type="evidence" value="ECO:0007669"/>
    <property type="project" value="UniProtKB-SubCell"/>
</dbReference>
<sequence length="802" mass="88944">MTNMMERPASVSDRVLTSGRRLKMGLSSLKSIEIRETTAALRIQQFYRKYLVKCSRPLVVRPPASSKKLKVTNDTLALTTAFFTSTMASTKQLHAREMLHKPTLVDDHAPVAHVDLKAAEPALLSAAMKELAALRCSSPSEADVTDADLLVHDQFVNMMHEKWLLCNTAERQRIHEPSTETKLPFYAAVCDVRPWFSDLVFVARGGPIVPHVQQVMTGPSSAKHLRGVIAAITALNATEQWAPDATSLLPKVRKLFWTMRSEMMMPMVRSIGYILCKCWRVLFDGLYIDTASIAKLQDLVARLGPNVSLVFTPTHKSHLDYLIVSFVCFAYGLPLPRIAAGNNLNLPLVGRYLRSNGSFFIRRSFQGDTLYKKCSRLFVEGGRSRHGRVLSPKFGFFHMIASFLEMHPQKAVVIVPLSIDYDKVLEVPDYVAQLLGTPKQKESIWNLLQSVVSLLFNRCGFCYVRLGAPITMHAESSMEQLGASVVCRMQTAGTITSTCLVATILLASRDAPLTRAQLEAQVCWLQTTLVTRGATLAPFSSLETLIDHALRLLDLPLTAPFLPTPLDASCMLRLAYYRNHLLHHFLPEMCLATLITSYATFTLADVARDLALPWALCTRLCPGASSVPALDASHMQAFIASVPIHAVGDGVYNVDAAAYAKDPLVQLATSLLWPFMDAVALVLRVLESHVALLNDKHPGKRHQFSERHVISWIHKETPVGAIDHAEAMSMENIKVALHALVDSHVVLNDARVFELAPAYASVMSLSTVRRTLLRKPRRQRWHVAAASGPRALPWGHLALLLL</sequence>
<evidence type="ECO:0000313" key="7">
    <source>
        <dbReference type="EMBL" id="KDO33103.1"/>
    </source>
</evidence>
<keyword evidence="3" id="KW-0808">Transferase</keyword>
<dbReference type="GO" id="GO:0006631">
    <property type="term" value="P:fatty acid metabolic process"/>
    <property type="evidence" value="ECO:0007669"/>
    <property type="project" value="TreeGrafter"/>
</dbReference>
<dbReference type="GO" id="GO:0019432">
    <property type="term" value="P:triglyceride biosynthetic process"/>
    <property type="evidence" value="ECO:0007669"/>
    <property type="project" value="TreeGrafter"/>
</dbReference>
<dbReference type="SUPFAM" id="SSF69593">
    <property type="entry name" value="Glycerol-3-phosphate (1)-acyltransferase"/>
    <property type="match status" value="1"/>
</dbReference>
<keyword evidence="5" id="KW-0012">Acyltransferase</keyword>
<dbReference type="SMART" id="SM00563">
    <property type="entry name" value="PlsC"/>
    <property type="match status" value="1"/>
</dbReference>
<dbReference type="GO" id="GO:0006072">
    <property type="term" value="P:glycerol-3-phosphate metabolic process"/>
    <property type="evidence" value="ECO:0007669"/>
    <property type="project" value="TreeGrafter"/>
</dbReference>